<name>A0A1T4XWW8_9BACL</name>
<evidence type="ECO:0000256" key="3">
    <source>
        <dbReference type="ARBA" id="ARBA00022989"/>
    </source>
</evidence>
<evidence type="ECO:0000256" key="4">
    <source>
        <dbReference type="ARBA" id="ARBA00023136"/>
    </source>
</evidence>
<feature type="transmembrane region" description="Helical" evidence="5">
    <location>
        <begin position="30"/>
        <end position="49"/>
    </location>
</feature>
<feature type="transmembrane region" description="Helical" evidence="5">
    <location>
        <begin position="55"/>
        <end position="77"/>
    </location>
</feature>
<evidence type="ECO:0000313" key="7">
    <source>
        <dbReference type="Proteomes" id="UP000190042"/>
    </source>
</evidence>
<evidence type="ECO:0000256" key="1">
    <source>
        <dbReference type="ARBA" id="ARBA00022475"/>
    </source>
</evidence>
<reference evidence="7" key="1">
    <citation type="submission" date="2017-02" db="EMBL/GenBank/DDBJ databases">
        <authorList>
            <person name="Varghese N."/>
            <person name="Submissions S."/>
        </authorList>
    </citation>
    <scope>NUCLEOTIDE SEQUENCE [LARGE SCALE GENOMIC DNA]</scope>
    <source>
        <strain evidence="7">DSM 23966</strain>
    </source>
</reference>
<keyword evidence="4 5" id="KW-0472">Membrane</keyword>
<sequence length="167" mass="18771">MIEIIAAVVTTIDILIVYTILQLRRGRFMIALWTTFLNMLLPLVGFYMGEWTVHFFAGWGPLLSGVLIGLVGLHMLLDDGEQPSVMDKISPFFLALLVSIDAFTVSVTFGMMQLNKWLFIFVSGFFSFVFSIVALLSTGRIKLINGTYIRRITGIVFIIIGVMSFIF</sequence>
<evidence type="ECO:0000313" key="6">
    <source>
        <dbReference type="EMBL" id="SKA93994.1"/>
    </source>
</evidence>
<organism evidence="6 7">
    <name type="scientific">Sporosarcina newyorkensis</name>
    <dbReference type="NCBI Taxonomy" id="759851"/>
    <lineage>
        <taxon>Bacteria</taxon>
        <taxon>Bacillati</taxon>
        <taxon>Bacillota</taxon>
        <taxon>Bacilli</taxon>
        <taxon>Bacillales</taxon>
        <taxon>Caryophanaceae</taxon>
        <taxon>Sporosarcina</taxon>
    </lineage>
</organism>
<dbReference type="Pfam" id="PF02659">
    <property type="entry name" value="Mntp"/>
    <property type="match status" value="1"/>
</dbReference>
<keyword evidence="1" id="KW-1003">Cell membrane</keyword>
<evidence type="ECO:0000256" key="5">
    <source>
        <dbReference type="SAM" id="Phobius"/>
    </source>
</evidence>
<gene>
    <name evidence="6" type="ORF">SAMN04244570_1352</name>
</gene>
<feature type="transmembrane region" description="Helical" evidence="5">
    <location>
        <begin position="148"/>
        <end position="166"/>
    </location>
</feature>
<protein>
    <submittedName>
        <fullName evidence="6">Putative Mn2+ efflux pump MntP</fullName>
    </submittedName>
</protein>
<accession>A0A1T4XWW8</accession>
<keyword evidence="2 5" id="KW-0812">Transmembrane</keyword>
<feature type="transmembrane region" description="Helical" evidence="5">
    <location>
        <begin position="117"/>
        <end position="136"/>
    </location>
</feature>
<dbReference type="InterPro" id="IPR003810">
    <property type="entry name" value="Mntp/YtaF"/>
</dbReference>
<feature type="transmembrane region" description="Helical" evidence="5">
    <location>
        <begin position="6"/>
        <end position="23"/>
    </location>
</feature>
<keyword evidence="3 5" id="KW-1133">Transmembrane helix</keyword>
<feature type="transmembrane region" description="Helical" evidence="5">
    <location>
        <begin position="89"/>
        <end position="111"/>
    </location>
</feature>
<dbReference type="PANTHER" id="PTHR35529:SF1">
    <property type="entry name" value="MANGANESE EFFLUX PUMP MNTP-RELATED"/>
    <property type="match status" value="1"/>
</dbReference>
<dbReference type="EMBL" id="FUYJ01000002">
    <property type="protein sequence ID" value="SKA93994.1"/>
    <property type="molecule type" value="Genomic_DNA"/>
</dbReference>
<evidence type="ECO:0000256" key="2">
    <source>
        <dbReference type="ARBA" id="ARBA00022692"/>
    </source>
</evidence>
<proteinExistence type="predicted"/>
<dbReference type="RefSeq" id="WP_078817026.1">
    <property type="nucleotide sequence ID" value="NZ_FUYJ01000002.1"/>
</dbReference>
<dbReference type="AlphaFoldDB" id="A0A1T4XWW8"/>
<dbReference type="Proteomes" id="UP000190042">
    <property type="component" value="Unassembled WGS sequence"/>
</dbReference>
<keyword evidence="7" id="KW-1185">Reference proteome</keyword>
<dbReference type="PANTHER" id="PTHR35529">
    <property type="entry name" value="MANGANESE EFFLUX PUMP MNTP-RELATED"/>
    <property type="match status" value="1"/>
</dbReference>